<reference evidence="8 9" key="1">
    <citation type="submission" date="2020-08" db="EMBL/GenBank/DDBJ databases">
        <title>Streptomycin Non-resistant strain, P. mexicana.</title>
        <authorList>
            <person name="Ganesh-Kumar S."/>
            <person name="Zhe T."/>
            <person name="Yu Z."/>
            <person name="Min Y."/>
        </authorList>
    </citation>
    <scope>NUCLEOTIDE SEQUENCE [LARGE SCALE GENOMIC DNA]</scope>
    <source>
        <strain evidence="8 9">GTZY2</strain>
    </source>
</reference>
<evidence type="ECO:0000256" key="1">
    <source>
        <dbReference type="ARBA" id="ARBA00004561"/>
    </source>
</evidence>
<dbReference type="InterPro" id="IPR008707">
    <property type="entry name" value="B-propeller_PilY1"/>
</dbReference>
<dbReference type="InterPro" id="IPR015943">
    <property type="entry name" value="WD40/YVTN_repeat-like_dom_sf"/>
</dbReference>
<dbReference type="EMBL" id="CP060731">
    <property type="protein sequence ID" value="QNN77649.1"/>
    <property type="molecule type" value="Genomic_DNA"/>
</dbReference>
<dbReference type="SUPFAM" id="SSF50998">
    <property type="entry name" value="Quinoprotein alcohol dehydrogenase-like"/>
    <property type="match status" value="1"/>
</dbReference>
<feature type="domain" description="PilY1 beta-propeller" evidence="7">
    <location>
        <begin position="671"/>
        <end position="959"/>
    </location>
</feature>
<dbReference type="GO" id="GO:0009289">
    <property type="term" value="C:pilus"/>
    <property type="evidence" value="ECO:0007669"/>
    <property type="project" value="UniProtKB-SubCell"/>
</dbReference>
<comment type="similarity">
    <text evidence="2">Belongs to the PilY1 family.</text>
</comment>
<keyword evidence="3" id="KW-1029">Fimbrium biogenesis</keyword>
<gene>
    <name evidence="8" type="ORF">IAE60_17395</name>
</gene>
<dbReference type="Pfam" id="PF05567">
    <property type="entry name" value="T4P_PilY1"/>
    <property type="match status" value="1"/>
</dbReference>
<comment type="subcellular location">
    <subcellularLocation>
        <location evidence="1">Fimbrium</location>
    </subcellularLocation>
</comment>
<proteinExistence type="inferred from homology"/>
<evidence type="ECO:0000256" key="4">
    <source>
        <dbReference type="ARBA" id="ARBA00022723"/>
    </source>
</evidence>
<dbReference type="GeneID" id="81472767"/>
<sequence>MKKNTPHAGPYLARVRSTALAFMATLLALPAGAGINLPREPLQSSGRVAPNILYVLDDSGSMSFDAMPADSISGWQGRTYVHNTVYYNPARTYQPWTKADGTLMTGGTSYTAVYGDFNLASGNTIDLSNAGSCRNYNQNDSTNNSAENTQVCGGVQTFYVPKNTGNTDAAYLADQANYYRYQIFTDGVIVRSDYGPRVGTTSPYNRGLDNRNCSTSTNPVNNWRNCTQVTPTGRSEADERTNYATWFSYHRTRMKAAKAGSGVAFNGLAGNVRVGFRTIWQRQPGGTRPANEPTQAIPIPVQYNDGLFVDPNGTTGALNNRTQWYNRLYGAIGYNGTPLKGALQQAGLYYSSNSSNGPYGPQAAASQYSCRQNFTILTTDGYWNDNANYVAVNEQDNTPGPTVTGPGNQSFTYSAVAPYASADSNTLADVAMRYWKNDLRTDLINQVPTTSSNPAFWQHMVTFGISIGLKGSVDPDGPLPGMPGGPAAWPNPNDAADLRRIDDLYHASVNGRGTFLAASNPDEFAEGLRASLASIVERTGSFSNLSANSTQLTSGSRSYQGSFVSGVWTGNLIAYPVVSGSVNQDAPIWNAANVIPTSGRRIFTHNGTGGATFPTPAQVTALARTTTPAVTGANNAAYIAGNRSLELANGGTLRNRNHLLGDIVNSSPVYAAREQTIYVGANDGMLHAFNANDGVERFAYVPGGINLSDLSTLSLPDYEHRYFVDGSIVLSDRSQTPSQTLLVGALGRGGKGIYSLDVTTPSSFAAADVKWERYETPGGNMGLVLGQPIIAKLNNGVTGVIVPNGVNSAGDRAALLVYRLSDGQLLAEIDTGVGNGTTPNGMYAATIRDLDGNGTADYVYAGDLLGNLWKFDLRSSSSSAWTNASNRMVLYTAVNDGGQRQPITSAPSVVRDPNTFELWVFFGTGRFLNEDDVVNVQVQSLYGVKDSATTITGRGALQRRVISSVDATTGARAFEASSALTAGRQGWYIDLVDPPYPPGTVRGERVVSDPQVVAGILIVSSVIPSQDPCLPGGSGYLNALDAFTGTSLSTSLFDLDGDGEFTDELITSGGTTLPVGSVSLGGMGTQGAIFTGGGSGGGGGGGGGQICVNISDATVACERIREMRRVGRVSWREIIRD</sequence>
<dbReference type="Proteomes" id="UP000515838">
    <property type="component" value="Chromosome"/>
</dbReference>
<keyword evidence="6" id="KW-0281">Fimbrium</keyword>
<evidence type="ECO:0000256" key="6">
    <source>
        <dbReference type="ARBA" id="ARBA00023263"/>
    </source>
</evidence>
<name>A0A7G9TC24_PSEMX</name>
<evidence type="ECO:0000256" key="5">
    <source>
        <dbReference type="ARBA" id="ARBA00022837"/>
    </source>
</evidence>
<dbReference type="InterPro" id="IPR011047">
    <property type="entry name" value="Quinoprotein_ADH-like_sf"/>
</dbReference>
<evidence type="ECO:0000313" key="9">
    <source>
        <dbReference type="Proteomes" id="UP000515838"/>
    </source>
</evidence>
<dbReference type="AlphaFoldDB" id="A0A7G9TC24"/>
<evidence type="ECO:0000256" key="2">
    <source>
        <dbReference type="ARBA" id="ARBA00008387"/>
    </source>
</evidence>
<evidence type="ECO:0000259" key="7">
    <source>
        <dbReference type="Pfam" id="PF05567"/>
    </source>
</evidence>
<dbReference type="Gene3D" id="2.130.10.10">
    <property type="entry name" value="YVTN repeat-like/Quinoprotein amine dehydrogenase"/>
    <property type="match status" value="1"/>
</dbReference>
<evidence type="ECO:0000256" key="3">
    <source>
        <dbReference type="ARBA" id="ARBA00022558"/>
    </source>
</evidence>
<evidence type="ECO:0000313" key="8">
    <source>
        <dbReference type="EMBL" id="QNN77649.1"/>
    </source>
</evidence>
<keyword evidence="5" id="KW-0106">Calcium</keyword>
<dbReference type="RefSeq" id="WP_187573190.1">
    <property type="nucleotide sequence ID" value="NZ_CP060731.1"/>
</dbReference>
<accession>A0A7G9TC24</accession>
<organism evidence="8 9">
    <name type="scientific">Pseudoxanthomonas mexicana</name>
    <dbReference type="NCBI Taxonomy" id="128785"/>
    <lineage>
        <taxon>Bacteria</taxon>
        <taxon>Pseudomonadati</taxon>
        <taxon>Pseudomonadota</taxon>
        <taxon>Gammaproteobacteria</taxon>
        <taxon>Lysobacterales</taxon>
        <taxon>Lysobacteraceae</taxon>
        <taxon>Pseudoxanthomonas</taxon>
    </lineage>
</organism>
<protein>
    <submittedName>
        <fullName evidence="8">Pilus assembly protein</fullName>
    </submittedName>
</protein>
<dbReference type="GO" id="GO:0046872">
    <property type="term" value="F:metal ion binding"/>
    <property type="evidence" value="ECO:0007669"/>
    <property type="project" value="UniProtKB-KW"/>
</dbReference>
<keyword evidence="4" id="KW-0479">Metal-binding</keyword>